<evidence type="ECO:0000313" key="2">
    <source>
        <dbReference type="EMBL" id="SFE31122.1"/>
    </source>
</evidence>
<name>A0A1I1ZHS6_9BACT</name>
<keyword evidence="3" id="KW-1185">Reference proteome</keyword>
<reference evidence="2 3" key="1">
    <citation type="submission" date="2016-10" db="EMBL/GenBank/DDBJ databases">
        <authorList>
            <person name="de Groot N.N."/>
        </authorList>
    </citation>
    <scope>NUCLEOTIDE SEQUENCE [LARGE SCALE GENOMIC DNA]</scope>
    <source>
        <strain evidence="2 3">DSM 26130</strain>
    </source>
</reference>
<feature type="compositionally biased region" description="Basic and acidic residues" evidence="1">
    <location>
        <begin position="38"/>
        <end position="53"/>
    </location>
</feature>
<accession>A0A1I1ZHS6</accession>
<dbReference type="InterPro" id="IPR021823">
    <property type="entry name" value="DUF3408"/>
</dbReference>
<feature type="compositionally biased region" description="Polar residues" evidence="1">
    <location>
        <begin position="23"/>
        <end position="34"/>
    </location>
</feature>
<protein>
    <recommendedName>
        <fullName evidence="4">DUF3408 domain-containing protein</fullName>
    </recommendedName>
</protein>
<feature type="region of interest" description="Disordered" evidence="1">
    <location>
        <begin position="1"/>
        <end position="118"/>
    </location>
</feature>
<proteinExistence type="predicted"/>
<sequence length="207" mass="22597">MAKSNKNPVPTINPPSGGMMAWLQQNDPVASGPSSDGEALKEETAPERVEKANPETPAESSNQVTSTSESEDTPSREVAQQESEVSIKGNEIIPATDATENTSAVSIPRKPKNKVVGEGAKSSSYLETFFKKPVKENGTSLASDGKPVRITEESHYLLSVLVSEARRQGYKLNVGDLIDNLLTHHRSEHKSEVDELIAKWKARKRFE</sequence>
<dbReference type="Proteomes" id="UP000198598">
    <property type="component" value="Unassembled WGS sequence"/>
</dbReference>
<dbReference type="OrthoDB" id="944872at2"/>
<feature type="compositionally biased region" description="Polar residues" evidence="1">
    <location>
        <begin position="58"/>
        <end position="68"/>
    </location>
</feature>
<organism evidence="2 3">
    <name type="scientific">Spirosoma endophyticum</name>
    <dbReference type="NCBI Taxonomy" id="662367"/>
    <lineage>
        <taxon>Bacteria</taxon>
        <taxon>Pseudomonadati</taxon>
        <taxon>Bacteroidota</taxon>
        <taxon>Cytophagia</taxon>
        <taxon>Cytophagales</taxon>
        <taxon>Cytophagaceae</taxon>
        <taxon>Spirosoma</taxon>
    </lineage>
</organism>
<feature type="compositionally biased region" description="Polar residues" evidence="1">
    <location>
        <begin position="1"/>
        <end position="10"/>
    </location>
</feature>
<dbReference type="Pfam" id="PF11888">
    <property type="entry name" value="DUF3408"/>
    <property type="match status" value="1"/>
</dbReference>
<evidence type="ECO:0000313" key="3">
    <source>
        <dbReference type="Proteomes" id="UP000198598"/>
    </source>
</evidence>
<dbReference type="STRING" id="662367.SAMN05216167_112121"/>
<evidence type="ECO:0000256" key="1">
    <source>
        <dbReference type="SAM" id="MobiDB-lite"/>
    </source>
</evidence>
<gene>
    <name evidence="2" type="ORF">SAMN05216167_112121</name>
</gene>
<dbReference type="AlphaFoldDB" id="A0A1I1ZHS6"/>
<dbReference type="RefSeq" id="WP_093831133.1">
    <property type="nucleotide sequence ID" value="NZ_FOLQ01000012.1"/>
</dbReference>
<dbReference type="EMBL" id="FOLQ01000012">
    <property type="protein sequence ID" value="SFE31122.1"/>
    <property type="molecule type" value="Genomic_DNA"/>
</dbReference>
<evidence type="ECO:0008006" key="4">
    <source>
        <dbReference type="Google" id="ProtNLM"/>
    </source>
</evidence>